<reference evidence="2" key="1">
    <citation type="submission" date="2014-11" db="EMBL/GenBank/DDBJ databases">
        <authorList>
            <person name="Amaro Gonzalez C."/>
        </authorList>
    </citation>
    <scope>NUCLEOTIDE SEQUENCE</scope>
</reference>
<keyword evidence="1" id="KW-1133">Transmembrane helix</keyword>
<accession>A0A0E9Q7K8</accession>
<keyword evidence="1" id="KW-0812">Transmembrane</keyword>
<proteinExistence type="predicted"/>
<name>A0A0E9Q7K8_ANGAN</name>
<organism evidence="2">
    <name type="scientific">Anguilla anguilla</name>
    <name type="common">European freshwater eel</name>
    <name type="synonym">Muraena anguilla</name>
    <dbReference type="NCBI Taxonomy" id="7936"/>
    <lineage>
        <taxon>Eukaryota</taxon>
        <taxon>Metazoa</taxon>
        <taxon>Chordata</taxon>
        <taxon>Craniata</taxon>
        <taxon>Vertebrata</taxon>
        <taxon>Euteleostomi</taxon>
        <taxon>Actinopterygii</taxon>
        <taxon>Neopterygii</taxon>
        <taxon>Teleostei</taxon>
        <taxon>Anguilliformes</taxon>
        <taxon>Anguillidae</taxon>
        <taxon>Anguilla</taxon>
    </lineage>
</organism>
<keyword evidence="1" id="KW-0472">Membrane</keyword>
<evidence type="ECO:0000256" key="1">
    <source>
        <dbReference type="SAM" id="Phobius"/>
    </source>
</evidence>
<protein>
    <submittedName>
        <fullName evidence="2">Uncharacterized protein</fullName>
    </submittedName>
</protein>
<reference evidence="2" key="2">
    <citation type="journal article" date="2015" name="Fish Shellfish Immunol.">
        <title>Early steps in the European eel (Anguilla anguilla)-Vibrio vulnificus interaction in the gills: Role of the RtxA13 toxin.</title>
        <authorList>
            <person name="Callol A."/>
            <person name="Pajuelo D."/>
            <person name="Ebbesson L."/>
            <person name="Teles M."/>
            <person name="MacKenzie S."/>
            <person name="Amaro C."/>
        </authorList>
    </citation>
    <scope>NUCLEOTIDE SEQUENCE</scope>
</reference>
<feature type="transmembrane region" description="Helical" evidence="1">
    <location>
        <begin position="17"/>
        <end position="33"/>
    </location>
</feature>
<evidence type="ECO:0000313" key="2">
    <source>
        <dbReference type="EMBL" id="JAH12724.1"/>
    </source>
</evidence>
<dbReference type="EMBL" id="GBXM01095853">
    <property type="protein sequence ID" value="JAH12724.1"/>
    <property type="molecule type" value="Transcribed_RNA"/>
</dbReference>
<dbReference type="AlphaFoldDB" id="A0A0E9Q7K8"/>
<sequence>MNSISATSGEGKKRQKVLFSFFFFLKYWLYPFLK</sequence>